<feature type="domain" description="NAD-dependent epimerase/dehydratase" evidence="2">
    <location>
        <begin position="3"/>
        <end position="234"/>
    </location>
</feature>
<dbReference type="Proteomes" id="UP000183988">
    <property type="component" value="Unassembled WGS sequence"/>
</dbReference>
<dbReference type="InterPro" id="IPR001509">
    <property type="entry name" value="Epimerase_deHydtase"/>
</dbReference>
<evidence type="ECO:0000313" key="4">
    <source>
        <dbReference type="Proteomes" id="UP000183988"/>
    </source>
</evidence>
<proteinExistence type="inferred from homology"/>
<keyword evidence="4" id="KW-1185">Reference proteome</keyword>
<organism evidence="3 4">
    <name type="scientific">Ornithinibacillus halophilus</name>
    <dbReference type="NCBI Taxonomy" id="930117"/>
    <lineage>
        <taxon>Bacteria</taxon>
        <taxon>Bacillati</taxon>
        <taxon>Bacillota</taxon>
        <taxon>Bacilli</taxon>
        <taxon>Bacillales</taxon>
        <taxon>Bacillaceae</taxon>
        <taxon>Ornithinibacillus</taxon>
    </lineage>
</organism>
<evidence type="ECO:0000256" key="1">
    <source>
        <dbReference type="ARBA" id="ARBA00007637"/>
    </source>
</evidence>
<evidence type="ECO:0000313" key="3">
    <source>
        <dbReference type="EMBL" id="SHG53268.1"/>
    </source>
</evidence>
<dbReference type="STRING" id="930117.SAMN05216225_103921"/>
<dbReference type="AlphaFoldDB" id="A0A1M5KKK0"/>
<protein>
    <submittedName>
        <fullName evidence="3">UDP-glucose 4-epimerase</fullName>
    </submittedName>
</protein>
<dbReference type="Pfam" id="PF01370">
    <property type="entry name" value="Epimerase"/>
    <property type="match status" value="1"/>
</dbReference>
<dbReference type="OrthoDB" id="9771073at2"/>
<reference evidence="3 4" key="1">
    <citation type="submission" date="2016-11" db="EMBL/GenBank/DDBJ databases">
        <authorList>
            <person name="Jaros S."/>
            <person name="Januszkiewicz K."/>
            <person name="Wedrychowicz H."/>
        </authorList>
    </citation>
    <scope>NUCLEOTIDE SEQUENCE [LARGE SCALE GENOMIC DNA]</scope>
    <source>
        <strain evidence="3 4">IBRC-M 10683</strain>
    </source>
</reference>
<dbReference type="SUPFAM" id="SSF51735">
    <property type="entry name" value="NAD(P)-binding Rossmann-fold domains"/>
    <property type="match status" value="1"/>
</dbReference>
<gene>
    <name evidence="3" type="ORF">SAMN05216225_103921</name>
</gene>
<accession>A0A1M5KKK0</accession>
<dbReference type="RefSeq" id="WP_072891425.1">
    <property type="nucleotide sequence ID" value="NZ_FQVW01000039.1"/>
</dbReference>
<evidence type="ECO:0000259" key="2">
    <source>
        <dbReference type="Pfam" id="PF01370"/>
    </source>
</evidence>
<comment type="similarity">
    <text evidence="1">Belongs to the NAD(P)-dependent epimerase/dehydratase family.</text>
</comment>
<sequence>MKVLITGGLGFIGSHVVDQLLEIENTDVVIVDQSNSMNTYWKKESLTIYQMDVNDPKLGAIFAKEKPDVVIHLAAQVSVTESIKAPSNDALVNILGTIHVLECAVKYGVKKIIFSSSAAVYGDPEFIPINESHPVEPTSFYGLSKLACEKYIRLFHQLYGLEYGILRFANVYGPRQTTDGEAGVISIFIDRLVKRTPITVYGDGTQTRDFVFVKDIADACVRMVDCKDSCTLNVGSGKETSLNELVYLLSNELNGNMIVNYRNKREGDITRSCLQNNAIYEKVGWKPKYSMKTGLKKTFSFFEMRNSSG</sequence>
<dbReference type="Gene3D" id="3.40.50.720">
    <property type="entry name" value="NAD(P)-binding Rossmann-like Domain"/>
    <property type="match status" value="1"/>
</dbReference>
<dbReference type="PANTHER" id="PTHR43000">
    <property type="entry name" value="DTDP-D-GLUCOSE 4,6-DEHYDRATASE-RELATED"/>
    <property type="match status" value="1"/>
</dbReference>
<dbReference type="InterPro" id="IPR036291">
    <property type="entry name" value="NAD(P)-bd_dom_sf"/>
</dbReference>
<dbReference type="EMBL" id="FQVW01000039">
    <property type="protein sequence ID" value="SHG53268.1"/>
    <property type="molecule type" value="Genomic_DNA"/>
</dbReference>
<name>A0A1M5KKK0_9BACI</name>